<reference evidence="2 3" key="1">
    <citation type="submission" date="2020-04" db="EMBL/GenBank/DDBJ databases">
        <title>Salinimonas sp. HHU 13199.</title>
        <authorList>
            <person name="Cui X."/>
            <person name="Zhang D."/>
        </authorList>
    </citation>
    <scope>NUCLEOTIDE SEQUENCE [LARGE SCALE GENOMIC DNA]</scope>
    <source>
        <strain evidence="2 3">HHU 13199</strain>
    </source>
</reference>
<evidence type="ECO:0000313" key="2">
    <source>
        <dbReference type="EMBL" id="MBD3584843.1"/>
    </source>
</evidence>
<evidence type="ECO:0000313" key="3">
    <source>
        <dbReference type="Proteomes" id="UP000624419"/>
    </source>
</evidence>
<name>A0ABR8LH54_9ALTE</name>
<protein>
    <recommendedName>
        <fullName evidence="4">Lysozyme inhibitor LprI N-terminal domain-containing protein</fullName>
    </recommendedName>
</protein>
<feature type="signal peptide" evidence="1">
    <location>
        <begin position="1"/>
        <end position="20"/>
    </location>
</feature>
<proteinExistence type="predicted"/>
<gene>
    <name evidence="2" type="ORF">HHX48_03720</name>
</gene>
<keyword evidence="3" id="KW-1185">Reference proteome</keyword>
<dbReference type="Proteomes" id="UP000624419">
    <property type="component" value="Unassembled WGS sequence"/>
</dbReference>
<evidence type="ECO:0000256" key="1">
    <source>
        <dbReference type="SAM" id="SignalP"/>
    </source>
</evidence>
<organism evidence="2 3">
    <name type="scientific">Salinimonas profundi</name>
    <dbReference type="NCBI Taxonomy" id="2729140"/>
    <lineage>
        <taxon>Bacteria</taxon>
        <taxon>Pseudomonadati</taxon>
        <taxon>Pseudomonadota</taxon>
        <taxon>Gammaproteobacteria</taxon>
        <taxon>Alteromonadales</taxon>
        <taxon>Alteromonadaceae</taxon>
        <taxon>Alteromonas/Salinimonas group</taxon>
        <taxon>Salinimonas</taxon>
    </lineage>
</organism>
<dbReference type="RefSeq" id="WP_191022306.1">
    <property type="nucleotide sequence ID" value="NZ_JABBXD010000001.1"/>
</dbReference>
<comment type="caution">
    <text evidence="2">The sequence shown here is derived from an EMBL/GenBank/DDBJ whole genome shotgun (WGS) entry which is preliminary data.</text>
</comment>
<keyword evidence="1" id="KW-0732">Signal</keyword>
<accession>A0ABR8LH54</accession>
<dbReference type="EMBL" id="JABBXD010000001">
    <property type="protein sequence ID" value="MBD3584843.1"/>
    <property type="molecule type" value="Genomic_DNA"/>
</dbReference>
<feature type="chain" id="PRO_5047091828" description="Lysozyme inhibitor LprI N-terminal domain-containing protein" evidence="1">
    <location>
        <begin position="21"/>
        <end position="145"/>
    </location>
</feature>
<evidence type="ECO:0008006" key="4">
    <source>
        <dbReference type="Google" id="ProtNLM"/>
    </source>
</evidence>
<sequence length="145" mass="15945">MNTLRAILLPAALCICFQGAASPQGHTEAVLLCHGLGETVGMIYDQRESGVADEDNRGLAILSQIEEELEQDLLPVVDAFIENTSPLPAAWRATLFTHACLYDYTEDAEQVVLMSQLINQQCNLERTEASCIDKVFASLPDHRVI</sequence>